<dbReference type="GO" id="GO:0008270">
    <property type="term" value="F:zinc ion binding"/>
    <property type="evidence" value="ECO:0007669"/>
    <property type="project" value="UniProtKB-KW"/>
</dbReference>
<comment type="caution">
    <text evidence="11">The sequence shown here is derived from an EMBL/GenBank/DDBJ whole genome shotgun (WGS) entry which is preliminary data.</text>
</comment>
<keyword evidence="4 8" id="KW-0863">Zinc-finger</keyword>
<evidence type="ECO:0000256" key="4">
    <source>
        <dbReference type="ARBA" id="ARBA00022771"/>
    </source>
</evidence>
<keyword evidence="12" id="KW-1185">Reference proteome</keyword>
<gene>
    <name evidence="11" type="ORF">CUNI_LOCUS13276</name>
</gene>
<feature type="domain" description="RING-type" evidence="10">
    <location>
        <begin position="127"/>
        <end position="169"/>
    </location>
</feature>
<evidence type="ECO:0000256" key="7">
    <source>
        <dbReference type="ARBA" id="ARBA00023136"/>
    </source>
</evidence>
<keyword evidence="3" id="KW-0479">Metal-binding</keyword>
<keyword evidence="6" id="KW-1133">Transmembrane helix</keyword>
<keyword evidence="2" id="KW-0812">Transmembrane</keyword>
<feature type="compositionally biased region" description="Polar residues" evidence="9">
    <location>
        <begin position="427"/>
        <end position="440"/>
    </location>
</feature>
<dbReference type="PANTHER" id="PTHR47168:SF1">
    <property type="entry name" value="OS02G0798600 PROTEIN"/>
    <property type="match status" value="1"/>
</dbReference>
<evidence type="ECO:0000256" key="9">
    <source>
        <dbReference type="SAM" id="MobiDB-lite"/>
    </source>
</evidence>
<dbReference type="SUPFAM" id="SSF57850">
    <property type="entry name" value="RING/U-box"/>
    <property type="match status" value="1"/>
</dbReference>
<evidence type="ECO:0000256" key="2">
    <source>
        <dbReference type="ARBA" id="ARBA00022692"/>
    </source>
</evidence>
<dbReference type="GO" id="GO:0016020">
    <property type="term" value="C:membrane"/>
    <property type="evidence" value="ECO:0007669"/>
    <property type="project" value="UniProtKB-SubCell"/>
</dbReference>
<dbReference type="Pfam" id="PF13639">
    <property type="entry name" value="zf-RING_2"/>
    <property type="match status" value="1"/>
</dbReference>
<evidence type="ECO:0000256" key="8">
    <source>
        <dbReference type="PROSITE-ProRule" id="PRU00175"/>
    </source>
</evidence>
<dbReference type="OrthoDB" id="8062037at2759"/>
<dbReference type="PROSITE" id="PS50089">
    <property type="entry name" value="ZF_RING_2"/>
    <property type="match status" value="1"/>
</dbReference>
<dbReference type="PANTHER" id="PTHR47168">
    <property type="entry name" value="RING ZINC FINGER DOMAIN SUPERFAMILY PROTEIN-RELATED"/>
    <property type="match status" value="1"/>
</dbReference>
<evidence type="ECO:0000313" key="11">
    <source>
        <dbReference type="EMBL" id="CAG5127718.1"/>
    </source>
</evidence>
<proteinExistence type="predicted"/>
<protein>
    <recommendedName>
        <fullName evidence="10">RING-type domain-containing protein</fullName>
    </recommendedName>
</protein>
<dbReference type="Proteomes" id="UP000678393">
    <property type="component" value="Unassembled WGS sequence"/>
</dbReference>
<comment type="subcellular location">
    <subcellularLocation>
        <location evidence="1">Membrane</location>
        <topology evidence="1">Single-pass membrane protein</topology>
    </subcellularLocation>
</comment>
<dbReference type="CDD" id="cd16454">
    <property type="entry name" value="RING-H2_PA-TM-RING"/>
    <property type="match status" value="1"/>
</dbReference>
<dbReference type="Gene3D" id="3.30.40.10">
    <property type="entry name" value="Zinc/RING finger domain, C3HC4 (zinc finger)"/>
    <property type="match status" value="1"/>
</dbReference>
<evidence type="ECO:0000259" key="10">
    <source>
        <dbReference type="PROSITE" id="PS50089"/>
    </source>
</evidence>
<feature type="region of interest" description="Disordered" evidence="9">
    <location>
        <begin position="421"/>
        <end position="440"/>
    </location>
</feature>
<evidence type="ECO:0000256" key="3">
    <source>
        <dbReference type="ARBA" id="ARBA00022723"/>
    </source>
</evidence>
<dbReference type="InterPro" id="IPR013083">
    <property type="entry name" value="Znf_RING/FYVE/PHD"/>
</dbReference>
<keyword evidence="7" id="KW-0472">Membrane</keyword>
<dbReference type="SMART" id="SM00184">
    <property type="entry name" value="RING"/>
    <property type="match status" value="1"/>
</dbReference>
<dbReference type="InterPro" id="IPR001841">
    <property type="entry name" value="Znf_RING"/>
</dbReference>
<sequence length="507" mass="55781">MPTAMSLSAYFINYTSGSIFTSVQINSSSSHLLTILTHTTAHPPVLGQNNNQGNKVSVSDNGEDDDSFGEHYFHICIYIWACVVVSSLIALSVKWGCCGRSLTRWEVKRIPLKRFQRVDGEDSQDRCPICHEEFHEERLIRQLPCNHCYHSYCVDRWLVKMSNRCPLCKQRVSISVLCPWNKQRRKQEVTGFPTADMEAAVDESPPIPPLATLTPSNWYGEEIMSGPSKFIILRPGRPTRVIDVRQKKPTVSAKSSVDKRETSLLGHVDAVDHVSRSFCQHGTNQMCSLDVGGVSSNHAASENILSASPVEADDVLEADVLTRSASSSRSCSISSEQSLLLPSQICSCGSEGQKFEDLVPGGNNSVCSTALLCLVHSRETSSHTPFSYHKPEFRTVPPKEYRSTTHATVTLCSRSNSVVSFSSGESDTNPALHTPASSRTKYTTSHSASVTSLNKSECAPVSAFYHKRHTLPATCAETLTLLQFTPSHISDDVMHDSFTSVVAMDDS</sequence>
<evidence type="ECO:0000313" key="12">
    <source>
        <dbReference type="Proteomes" id="UP000678393"/>
    </source>
</evidence>
<evidence type="ECO:0000256" key="1">
    <source>
        <dbReference type="ARBA" id="ARBA00004167"/>
    </source>
</evidence>
<dbReference type="InterPro" id="IPR051653">
    <property type="entry name" value="E3_ligase_sorting_rcpt"/>
</dbReference>
<reference evidence="11" key="1">
    <citation type="submission" date="2021-04" db="EMBL/GenBank/DDBJ databases">
        <authorList>
            <consortium name="Molecular Ecology Group"/>
        </authorList>
    </citation>
    <scope>NUCLEOTIDE SEQUENCE</scope>
</reference>
<dbReference type="EMBL" id="CAJHNH020002773">
    <property type="protein sequence ID" value="CAG5127718.1"/>
    <property type="molecule type" value="Genomic_DNA"/>
</dbReference>
<accession>A0A8S3ZHS2</accession>
<organism evidence="11 12">
    <name type="scientific">Candidula unifasciata</name>
    <dbReference type="NCBI Taxonomy" id="100452"/>
    <lineage>
        <taxon>Eukaryota</taxon>
        <taxon>Metazoa</taxon>
        <taxon>Spiralia</taxon>
        <taxon>Lophotrochozoa</taxon>
        <taxon>Mollusca</taxon>
        <taxon>Gastropoda</taxon>
        <taxon>Heterobranchia</taxon>
        <taxon>Euthyneura</taxon>
        <taxon>Panpulmonata</taxon>
        <taxon>Eupulmonata</taxon>
        <taxon>Stylommatophora</taxon>
        <taxon>Helicina</taxon>
        <taxon>Helicoidea</taxon>
        <taxon>Geomitridae</taxon>
        <taxon>Candidula</taxon>
    </lineage>
</organism>
<keyword evidence="5" id="KW-0862">Zinc</keyword>
<evidence type="ECO:0000256" key="5">
    <source>
        <dbReference type="ARBA" id="ARBA00022833"/>
    </source>
</evidence>
<name>A0A8S3ZHS2_9EUPU</name>
<dbReference type="AlphaFoldDB" id="A0A8S3ZHS2"/>
<evidence type="ECO:0000256" key="6">
    <source>
        <dbReference type="ARBA" id="ARBA00022989"/>
    </source>
</evidence>